<dbReference type="CDD" id="cd07436">
    <property type="entry name" value="PHP_PolX"/>
    <property type="match status" value="1"/>
</dbReference>
<dbReference type="InterPro" id="IPR010996">
    <property type="entry name" value="HHH_MUS81"/>
</dbReference>
<dbReference type="InterPro" id="IPR016195">
    <property type="entry name" value="Pol/histidinol_Pase-like"/>
</dbReference>
<dbReference type="SUPFAM" id="SSF89550">
    <property type="entry name" value="PHP domain-like"/>
    <property type="match status" value="1"/>
</dbReference>
<evidence type="ECO:0000313" key="2">
    <source>
        <dbReference type="EMBL" id="QGF22560.1"/>
    </source>
</evidence>
<dbReference type="InterPro" id="IPR004013">
    <property type="entry name" value="PHP_dom"/>
</dbReference>
<dbReference type="GO" id="GO:0008270">
    <property type="term" value="F:zinc ion binding"/>
    <property type="evidence" value="ECO:0007669"/>
    <property type="project" value="TreeGrafter"/>
</dbReference>
<accession>A0A5Q2F6G0</accession>
<dbReference type="NCBIfam" id="NF005928">
    <property type="entry name" value="PRK07945.1"/>
    <property type="match status" value="1"/>
</dbReference>
<dbReference type="PANTHER" id="PTHR36928">
    <property type="entry name" value="PHOSPHATASE YCDX-RELATED"/>
    <property type="match status" value="1"/>
</dbReference>
<dbReference type="PIRSF" id="PIRSF036978">
    <property type="entry name" value="UCP036978_PHPhdr"/>
    <property type="match status" value="1"/>
</dbReference>
<dbReference type="EMBL" id="CP045725">
    <property type="protein sequence ID" value="QGF22560.1"/>
    <property type="molecule type" value="Genomic_DNA"/>
</dbReference>
<dbReference type="InterPro" id="IPR050243">
    <property type="entry name" value="PHP_phosphatase"/>
</dbReference>
<keyword evidence="3" id="KW-1185">Reference proteome</keyword>
<dbReference type="Gene3D" id="3.20.20.140">
    <property type="entry name" value="Metal-dependent hydrolases"/>
    <property type="match status" value="1"/>
</dbReference>
<feature type="domain" description="Polymerase/histidinol phosphatase N-terminal" evidence="1">
    <location>
        <begin position="106"/>
        <end position="185"/>
    </location>
</feature>
<name>A0A5Q2F6G0_9ACTN</name>
<dbReference type="RefSeq" id="WP_153571079.1">
    <property type="nucleotide sequence ID" value="NZ_CP045725.1"/>
</dbReference>
<dbReference type="InterPro" id="IPR047967">
    <property type="entry name" value="PolX_PHP"/>
</dbReference>
<dbReference type="Pfam" id="PF02811">
    <property type="entry name" value="PHP"/>
    <property type="match status" value="1"/>
</dbReference>
<dbReference type="Proteomes" id="UP000386847">
    <property type="component" value="Chromosome"/>
</dbReference>
<evidence type="ECO:0000313" key="3">
    <source>
        <dbReference type="Proteomes" id="UP000386847"/>
    </source>
</evidence>
<dbReference type="Gene3D" id="1.10.150.110">
    <property type="entry name" value="DNA polymerase beta, N-terminal domain-like"/>
    <property type="match status" value="1"/>
</dbReference>
<dbReference type="SUPFAM" id="SSF47802">
    <property type="entry name" value="DNA polymerase beta, N-terminal domain-like"/>
    <property type="match status" value="1"/>
</dbReference>
<gene>
    <name evidence="2" type="ORF">Rai3103_01400</name>
</gene>
<dbReference type="KEGG" id="rain:Rai3103_01400"/>
<dbReference type="AlphaFoldDB" id="A0A5Q2F6G0"/>
<dbReference type="GO" id="GO:0042578">
    <property type="term" value="F:phosphoric ester hydrolase activity"/>
    <property type="evidence" value="ECO:0007669"/>
    <property type="project" value="TreeGrafter"/>
</dbReference>
<organism evidence="2 3">
    <name type="scientific">Raineyella fluvialis</name>
    <dbReference type="NCBI Taxonomy" id="2662261"/>
    <lineage>
        <taxon>Bacteria</taxon>
        <taxon>Bacillati</taxon>
        <taxon>Actinomycetota</taxon>
        <taxon>Actinomycetes</taxon>
        <taxon>Propionibacteriales</taxon>
        <taxon>Propionibacteriaceae</taxon>
        <taxon>Raineyella</taxon>
    </lineage>
</organism>
<dbReference type="InterPro" id="IPR003141">
    <property type="entry name" value="Pol/His_phosphatase_N"/>
</dbReference>
<dbReference type="FunFam" id="3.20.20.140:FF:000047">
    <property type="entry name" value="PHP domain-containing protein"/>
    <property type="match status" value="1"/>
</dbReference>
<dbReference type="PANTHER" id="PTHR36928:SF1">
    <property type="entry name" value="PHOSPHATASE YCDX-RELATED"/>
    <property type="match status" value="1"/>
</dbReference>
<sequence length="348" mass="37482">MATADLDPVITLRRIAYLLERASADTFRVRAFRHAADTAEQVGVEELRRHLSAGTLTELPGIGQRTAAVVADVLEGRTPEYLVHLEGEVAGPVVTGGETIRAALQGDLHLHSDWSDGGSPIPEMVATAAGLGHRYLALTDHSPRLKVANGLSAERLRTQLGVLAEINASDPGIRVLAGIEVDILENGALDQESALLDRLDVVVASVHSKLRMPRADMTRRMITALADRHVNILGHVTGRLVAGGRGTRPESTFDAGLVFEACAHFGVAVEINSRPERLDPPMRLLREAVEIGCLFSIDTDAHAPGQLDWQPYGCARAEEAGVPLDRIVNTWPVEDLLAWTGRRSGRSG</sequence>
<reference evidence="2 3" key="1">
    <citation type="submission" date="2019-10" db="EMBL/GenBank/DDBJ databases">
        <title>Genomic analysis of Raineyella sp. CBA3103.</title>
        <authorList>
            <person name="Roh S.W."/>
        </authorList>
    </citation>
    <scope>NUCLEOTIDE SEQUENCE [LARGE SCALE GENOMIC DNA]</scope>
    <source>
        <strain evidence="2 3">CBA3103</strain>
    </source>
</reference>
<dbReference type="InterPro" id="IPR017078">
    <property type="entry name" value="UCP036978_PHPhdr"/>
</dbReference>
<dbReference type="SMART" id="SM00481">
    <property type="entry name" value="POLIIIAc"/>
    <property type="match status" value="1"/>
</dbReference>
<evidence type="ECO:0000259" key="1">
    <source>
        <dbReference type="SMART" id="SM00481"/>
    </source>
</evidence>
<dbReference type="Pfam" id="PF14716">
    <property type="entry name" value="HHH_8"/>
    <property type="match status" value="1"/>
</dbReference>
<dbReference type="InterPro" id="IPR027421">
    <property type="entry name" value="DNA_pol_lamdba_lyase_dom_sf"/>
</dbReference>
<proteinExistence type="predicted"/>
<dbReference type="GO" id="GO:0005829">
    <property type="term" value="C:cytosol"/>
    <property type="evidence" value="ECO:0007669"/>
    <property type="project" value="TreeGrafter"/>
</dbReference>
<protein>
    <submittedName>
        <fullName evidence="2">PHP domain-containing protein</fullName>
    </submittedName>
</protein>